<dbReference type="CDD" id="cd01055">
    <property type="entry name" value="Nonheme_Ferritin"/>
    <property type="match status" value="1"/>
</dbReference>
<feature type="binding site" evidence="7">
    <location>
        <position position="50"/>
    </location>
    <ligand>
        <name>Fe cation</name>
        <dbReference type="ChEBI" id="CHEBI:24875"/>
        <label>1</label>
    </ligand>
</feature>
<dbReference type="RefSeq" id="WP_091391611.1">
    <property type="nucleotide sequence ID" value="NZ_BKAI01000001.1"/>
</dbReference>
<evidence type="ECO:0000256" key="8">
    <source>
        <dbReference type="RuleBase" id="RU361145"/>
    </source>
</evidence>
<dbReference type="GO" id="GO:0008198">
    <property type="term" value="F:ferrous iron binding"/>
    <property type="evidence" value="ECO:0007669"/>
    <property type="project" value="TreeGrafter"/>
</dbReference>
<dbReference type="InterPro" id="IPR012347">
    <property type="entry name" value="Ferritin-like"/>
</dbReference>
<dbReference type="AlphaFoldDB" id="A0A1G8S508"/>
<evidence type="ECO:0000256" key="5">
    <source>
        <dbReference type="ARBA" id="ARBA00023004"/>
    </source>
</evidence>
<dbReference type="Gene3D" id="1.20.1260.10">
    <property type="match status" value="1"/>
</dbReference>
<dbReference type="GO" id="GO:0008199">
    <property type="term" value="F:ferric iron binding"/>
    <property type="evidence" value="ECO:0007669"/>
    <property type="project" value="InterPro"/>
</dbReference>
<evidence type="ECO:0000313" key="11">
    <source>
        <dbReference type="Proteomes" id="UP000199580"/>
    </source>
</evidence>
<dbReference type="SUPFAM" id="SSF47240">
    <property type="entry name" value="Ferritin-like"/>
    <property type="match status" value="1"/>
</dbReference>
<gene>
    <name evidence="10" type="ORF">SAMN04487935_0406</name>
</gene>
<dbReference type="PANTHER" id="PTHR11431:SF127">
    <property type="entry name" value="BACTERIAL NON-HEME FERRITIN"/>
    <property type="match status" value="1"/>
</dbReference>
<evidence type="ECO:0000259" key="9">
    <source>
        <dbReference type="PROSITE" id="PS50905"/>
    </source>
</evidence>
<dbReference type="InterPro" id="IPR041719">
    <property type="entry name" value="Ferritin_prok"/>
</dbReference>
<proteinExistence type="inferred from homology"/>
<comment type="catalytic activity">
    <reaction evidence="8">
        <text>4 Fe(2+) + O2 + 6 H2O = 4 iron(III) oxide-hydroxide + 12 H(+)</text>
        <dbReference type="Rhea" id="RHEA:11972"/>
        <dbReference type="ChEBI" id="CHEBI:15377"/>
        <dbReference type="ChEBI" id="CHEBI:15378"/>
        <dbReference type="ChEBI" id="CHEBI:15379"/>
        <dbReference type="ChEBI" id="CHEBI:29033"/>
        <dbReference type="ChEBI" id="CHEBI:78619"/>
        <dbReference type="EC" id="1.16.3.2"/>
    </reaction>
</comment>
<keyword evidence="11" id="KW-1185">Reference proteome</keyword>
<dbReference type="InterPro" id="IPR008331">
    <property type="entry name" value="Ferritin_DPS_dom"/>
</dbReference>
<keyword evidence="5 7" id="KW-0408">Iron</keyword>
<dbReference type="GO" id="GO:0006826">
    <property type="term" value="P:iron ion transport"/>
    <property type="evidence" value="ECO:0007669"/>
    <property type="project" value="InterPro"/>
</dbReference>
<comment type="function">
    <text evidence="6">May alleviate iron toxicity in the presence of oxygen.</text>
</comment>
<sequence length="176" mass="20163">MISKTVEIALNKQVTIEAESSQIYLAMACWAEAKGLEGVAQFMYKQSDEERVHMLKIVKFINERGGNAYISELKAPNVSFNNFKEMFQELHDHEVFVSESINDLVHITLQERDYATHNFLQWYVTEQIEEEAQARAILDKINLIGDDKGGLYLFDRDIQQLTVYNVVAPGNTGNKN</sequence>
<dbReference type="InterPro" id="IPR001519">
    <property type="entry name" value="Ferritin"/>
</dbReference>
<evidence type="ECO:0000256" key="2">
    <source>
        <dbReference type="ARBA" id="ARBA00022434"/>
    </source>
</evidence>
<feature type="binding site" evidence="7">
    <location>
        <position position="17"/>
    </location>
    <ligand>
        <name>Fe cation</name>
        <dbReference type="ChEBI" id="CHEBI:24875"/>
        <label>1</label>
    </ligand>
</feature>
<dbReference type="STRING" id="1128970.SAMN04487935_0406"/>
<dbReference type="InterPro" id="IPR009078">
    <property type="entry name" value="Ferritin-like_SF"/>
</dbReference>
<evidence type="ECO:0000256" key="4">
    <source>
        <dbReference type="ARBA" id="ARBA00023002"/>
    </source>
</evidence>
<organism evidence="10 11">
    <name type="scientific">Flavobacterium noncentrifugens</name>
    <dbReference type="NCBI Taxonomy" id="1128970"/>
    <lineage>
        <taxon>Bacteria</taxon>
        <taxon>Pseudomonadati</taxon>
        <taxon>Bacteroidota</taxon>
        <taxon>Flavobacteriia</taxon>
        <taxon>Flavobacteriales</taxon>
        <taxon>Flavobacteriaceae</taxon>
        <taxon>Flavobacterium</taxon>
    </lineage>
</organism>
<keyword evidence="4" id="KW-0560">Oxidoreductase</keyword>
<comment type="similarity">
    <text evidence="1 8">Belongs to the ferritin family. Prokaryotic subfamily.</text>
</comment>
<dbReference type="GO" id="GO:0042802">
    <property type="term" value="F:identical protein binding"/>
    <property type="evidence" value="ECO:0007669"/>
    <property type="project" value="UniProtKB-ARBA"/>
</dbReference>
<evidence type="ECO:0000313" key="10">
    <source>
        <dbReference type="EMBL" id="SDJ24232.1"/>
    </source>
</evidence>
<dbReference type="PROSITE" id="PS50905">
    <property type="entry name" value="FERRITIN_LIKE"/>
    <property type="match status" value="1"/>
</dbReference>
<dbReference type="EMBL" id="FNEZ01000001">
    <property type="protein sequence ID" value="SDJ24232.1"/>
    <property type="molecule type" value="Genomic_DNA"/>
</dbReference>
<dbReference type="Pfam" id="PF00210">
    <property type="entry name" value="Ferritin"/>
    <property type="match status" value="1"/>
</dbReference>
<dbReference type="InterPro" id="IPR009040">
    <property type="entry name" value="Ferritin-like_diiron"/>
</dbReference>
<evidence type="ECO:0000256" key="3">
    <source>
        <dbReference type="ARBA" id="ARBA00022723"/>
    </source>
</evidence>
<evidence type="ECO:0000256" key="1">
    <source>
        <dbReference type="ARBA" id="ARBA00006950"/>
    </source>
</evidence>
<evidence type="ECO:0000256" key="6">
    <source>
        <dbReference type="ARBA" id="ARBA00054546"/>
    </source>
</evidence>
<dbReference type="OrthoDB" id="9801481at2"/>
<dbReference type="GO" id="GO:0005737">
    <property type="term" value="C:cytoplasm"/>
    <property type="evidence" value="ECO:0007669"/>
    <property type="project" value="UniProtKB-SubCell"/>
</dbReference>
<dbReference type="FunFam" id="1.20.1260.10:FF:000001">
    <property type="entry name" value="Non-heme ferritin"/>
    <property type="match status" value="1"/>
</dbReference>
<protein>
    <recommendedName>
        <fullName evidence="8">Ferritin</fullName>
        <ecNumber evidence="8">1.16.3.2</ecNumber>
    </recommendedName>
</protein>
<comment type="function">
    <text evidence="8">Iron-storage protein.</text>
</comment>
<keyword evidence="8" id="KW-0963">Cytoplasm</keyword>
<dbReference type="EC" id="1.16.3.2" evidence="8"/>
<keyword evidence="2 8" id="KW-0409">Iron storage</keyword>
<feature type="binding site" evidence="7">
    <location>
        <position position="94"/>
    </location>
    <ligand>
        <name>Fe cation</name>
        <dbReference type="ChEBI" id="CHEBI:24875"/>
        <label>1</label>
    </ligand>
</feature>
<feature type="binding site" evidence="7">
    <location>
        <position position="53"/>
    </location>
    <ligand>
        <name>Fe cation</name>
        <dbReference type="ChEBI" id="CHEBI:24875"/>
        <label>1</label>
    </ligand>
</feature>
<comment type="subcellular location">
    <subcellularLocation>
        <location evidence="8">Cytoplasm</location>
    </subcellularLocation>
</comment>
<dbReference type="PANTHER" id="PTHR11431">
    <property type="entry name" value="FERRITIN"/>
    <property type="match status" value="1"/>
</dbReference>
<feature type="binding site" evidence="7">
    <location>
        <position position="127"/>
    </location>
    <ligand>
        <name>Fe cation</name>
        <dbReference type="ChEBI" id="CHEBI:24875"/>
        <label>1</label>
    </ligand>
</feature>
<keyword evidence="3 7" id="KW-0479">Metal-binding</keyword>
<reference evidence="10 11" key="1">
    <citation type="submission" date="2016-10" db="EMBL/GenBank/DDBJ databases">
        <authorList>
            <person name="de Groot N.N."/>
        </authorList>
    </citation>
    <scope>NUCLEOTIDE SEQUENCE [LARGE SCALE GENOMIC DNA]</scope>
    <source>
        <strain evidence="10 11">CGMCC 1.10076</strain>
    </source>
</reference>
<feature type="domain" description="Ferritin-like diiron" evidence="9">
    <location>
        <begin position="1"/>
        <end position="145"/>
    </location>
</feature>
<evidence type="ECO:0000256" key="7">
    <source>
        <dbReference type="PIRSR" id="PIRSR601519-1"/>
    </source>
</evidence>
<dbReference type="GO" id="GO:0006879">
    <property type="term" value="P:intracellular iron ion homeostasis"/>
    <property type="evidence" value="ECO:0007669"/>
    <property type="project" value="UniProtKB-KW"/>
</dbReference>
<dbReference type="Proteomes" id="UP000199580">
    <property type="component" value="Unassembled WGS sequence"/>
</dbReference>
<dbReference type="GO" id="GO:0016491">
    <property type="term" value="F:oxidoreductase activity"/>
    <property type="evidence" value="ECO:0007669"/>
    <property type="project" value="UniProtKB-KW"/>
</dbReference>
<accession>A0A1G8S508</accession>
<name>A0A1G8S508_9FLAO</name>